<name>A0A379C707_9FIRM</name>
<protein>
    <submittedName>
        <fullName evidence="3">3-oxoacyl-[acyl-carrier-protein] reductase FabG</fullName>
        <ecNumber evidence="3">1.1.1.100</ecNumber>
    </submittedName>
</protein>
<dbReference type="PRINTS" id="PR00081">
    <property type="entry name" value="GDHRDH"/>
</dbReference>
<dbReference type="FunFam" id="3.40.50.720:FF:000173">
    <property type="entry name" value="3-oxoacyl-[acyl-carrier protein] reductase"/>
    <property type="match status" value="1"/>
</dbReference>
<dbReference type="PROSITE" id="PS00061">
    <property type="entry name" value="ADH_SHORT"/>
    <property type="match status" value="1"/>
</dbReference>
<dbReference type="Proteomes" id="UP000255517">
    <property type="component" value="Unassembled WGS sequence"/>
</dbReference>
<dbReference type="Gene3D" id="3.40.50.720">
    <property type="entry name" value="NAD(P)-binding Rossmann-like Domain"/>
    <property type="match status" value="1"/>
</dbReference>
<evidence type="ECO:0000313" key="3">
    <source>
        <dbReference type="EMBL" id="SUB57878.1"/>
    </source>
</evidence>
<sequence>MKETILITGSSRGIGRATALSFFDENLNIVINYIKEKEKAEEVVSILKSRGINSMAVGCDVSDFDQVKDMFKTIEKNFGGVDKLVNNAGIAPFPKLCQEVEDSEWKRVFEVNVGGQFNTCRLAVPYMVSQKRGAIVNLSSVWGQTGGSMESTYGASKGAVIAYSRALARELGPSNIRVNVVAPGCILTDMTAILSKETLDGFAQEVPLMRNGKAEEVAQVINFLLSSKASYMSGQVLGVNGGYYD</sequence>
<dbReference type="PANTHER" id="PTHR42760">
    <property type="entry name" value="SHORT-CHAIN DEHYDROGENASES/REDUCTASES FAMILY MEMBER"/>
    <property type="match status" value="1"/>
</dbReference>
<evidence type="ECO:0000256" key="2">
    <source>
        <dbReference type="ARBA" id="ARBA00023002"/>
    </source>
</evidence>
<dbReference type="OrthoDB" id="9803333at2"/>
<comment type="similarity">
    <text evidence="1">Belongs to the short-chain dehydrogenases/reductases (SDR) family.</text>
</comment>
<dbReference type="SUPFAM" id="SSF51735">
    <property type="entry name" value="NAD(P)-binding Rossmann-fold domains"/>
    <property type="match status" value="1"/>
</dbReference>
<dbReference type="STRING" id="1122949.GCA_000378725_01272"/>
<proteinExistence type="inferred from homology"/>
<organism evidence="3 4">
    <name type="scientific">Peptoniphilus lacrimalis</name>
    <dbReference type="NCBI Taxonomy" id="33031"/>
    <lineage>
        <taxon>Bacteria</taxon>
        <taxon>Bacillati</taxon>
        <taxon>Bacillota</taxon>
        <taxon>Tissierellia</taxon>
        <taxon>Tissierellales</taxon>
        <taxon>Peptoniphilaceae</taxon>
        <taxon>Peptoniphilus</taxon>
    </lineage>
</organism>
<gene>
    <name evidence="3" type="primary">fabG_4</name>
    <name evidence="3" type="ORF">NCTC13149_01738</name>
</gene>
<reference evidence="3 4" key="1">
    <citation type="submission" date="2018-06" db="EMBL/GenBank/DDBJ databases">
        <authorList>
            <consortium name="Pathogen Informatics"/>
            <person name="Doyle S."/>
        </authorList>
    </citation>
    <scope>NUCLEOTIDE SEQUENCE [LARGE SCALE GENOMIC DNA]</scope>
    <source>
        <strain evidence="3 4">NCTC13149</strain>
    </source>
</reference>
<dbReference type="PRINTS" id="PR00080">
    <property type="entry name" value="SDRFAMILY"/>
</dbReference>
<dbReference type="Pfam" id="PF13561">
    <property type="entry name" value="adh_short_C2"/>
    <property type="match status" value="1"/>
</dbReference>
<dbReference type="InterPro" id="IPR036291">
    <property type="entry name" value="NAD(P)-bd_dom_sf"/>
</dbReference>
<dbReference type="InterPro" id="IPR002347">
    <property type="entry name" value="SDR_fam"/>
</dbReference>
<evidence type="ECO:0000256" key="1">
    <source>
        <dbReference type="ARBA" id="ARBA00006484"/>
    </source>
</evidence>
<dbReference type="NCBIfam" id="NF009466">
    <property type="entry name" value="PRK12826.1-2"/>
    <property type="match status" value="1"/>
</dbReference>
<dbReference type="EC" id="1.1.1.100" evidence="3"/>
<dbReference type="PANTHER" id="PTHR42760:SF133">
    <property type="entry name" value="3-OXOACYL-[ACYL-CARRIER-PROTEIN] REDUCTASE"/>
    <property type="match status" value="1"/>
</dbReference>
<dbReference type="RefSeq" id="WP_004825716.1">
    <property type="nucleotide sequence ID" value="NZ_CAMUOS010000009.1"/>
</dbReference>
<accession>A0A379C707</accession>
<dbReference type="CDD" id="cd05233">
    <property type="entry name" value="SDR_c"/>
    <property type="match status" value="1"/>
</dbReference>
<keyword evidence="2 3" id="KW-0560">Oxidoreductase</keyword>
<dbReference type="InterPro" id="IPR020904">
    <property type="entry name" value="Sc_DH/Rdtase_CS"/>
</dbReference>
<dbReference type="GO" id="GO:0004316">
    <property type="term" value="F:3-oxoacyl-[acyl-carrier-protein] reductase (NADPH) activity"/>
    <property type="evidence" value="ECO:0007669"/>
    <property type="project" value="UniProtKB-EC"/>
</dbReference>
<evidence type="ECO:0000313" key="4">
    <source>
        <dbReference type="Proteomes" id="UP000255517"/>
    </source>
</evidence>
<dbReference type="AlphaFoldDB" id="A0A379C707"/>
<dbReference type="NCBIfam" id="NF005559">
    <property type="entry name" value="PRK07231.1"/>
    <property type="match status" value="1"/>
</dbReference>
<dbReference type="EMBL" id="UGSZ01000001">
    <property type="protein sequence ID" value="SUB57878.1"/>
    <property type="molecule type" value="Genomic_DNA"/>
</dbReference>